<keyword evidence="3" id="KW-1185">Reference proteome</keyword>
<proteinExistence type="predicted"/>
<accession>A0A9D3UGH0</accession>
<evidence type="ECO:0000256" key="1">
    <source>
        <dbReference type="SAM" id="MobiDB-lite"/>
    </source>
</evidence>
<reference evidence="2 3" key="1">
    <citation type="journal article" date="2021" name="Plant Biotechnol. J.">
        <title>Multi-omics assisted identification of the key and species-specific regulatory components of drought-tolerant mechanisms in Gossypium stocksii.</title>
        <authorList>
            <person name="Yu D."/>
            <person name="Ke L."/>
            <person name="Zhang D."/>
            <person name="Wu Y."/>
            <person name="Sun Y."/>
            <person name="Mei J."/>
            <person name="Sun J."/>
            <person name="Sun Y."/>
        </authorList>
    </citation>
    <scope>NUCLEOTIDE SEQUENCE [LARGE SCALE GENOMIC DNA]</scope>
    <source>
        <strain evidence="3">cv. E1</strain>
        <tissue evidence="2">Leaf</tissue>
    </source>
</reference>
<protein>
    <submittedName>
        <fullName evidence="2">Uncharacterized protein</fullName>
    </submittedName>
</protein>
<dbReference type="EMBL" id="JAIQCV010000012">
    <property type="protein sequence ID" value="KAH1040221.1"/>
    <property type="molecule type" value="Genomic_DNA"/>
</dbReference>
<evidence type="ECO:0000313" key="3">
    <source>
        <dbReference type="Proteomes" id="UP000828251"/>
    </source>
</evidence>
<dbReference type="Proteomes" id="UP000828251">
    <property type="component" value="Unassembled WGS sequence"/>
</dbReference>
<sequence>MYADLKVRPKSKQNQSLSLDSESHSDRLFASEIEEEILQVSNRRRVILREAKKTWEVGKSVGDLKHVLPMEQVSAGVNIGDKMKYYLCR</sequence>
<organism evidence="2 3">
    <name type="scientific">Gossypium stocksii</name>
    <dbReference type="NCBI Taxonomy" id="47602"/>
    <lineage>
        <taxon>Eukaryota</taxon>
        <taxon>Viridiplantae</taxon>
        <taxon>Streptophyta</taxon>
        <taxon>Embryophyta</taxon>
        <taxon>Tracheophyta</taxon>
        <taxon>Spermatophyta</taxon>
        <taxon>Magnoliopsida</taxon>
        <taxon>eudicotyledons</taxon>
        <taxon>Gunneridae</taxon>
        <taxon>Pentapetalae</taxon>
        <taxon>rosids</taxon>
        <taxon>malvids</taxon>
        <taxon>Malvales</taxon>
        <taxon>Malvaceae</taxon>
        <taxon>Malvoideae</taxon>
        <taxon>Gossypium</taxon>
    </lineage>
</organism>
<dbReference type="AlphaFoldDB" id="A0A9D3UGH0"/>
<name>A0A9D3UGH0_9ROSI</name>
<feature type="region of interest" description="Disordered" evidence="1">
    <location>
        <begin position="1"/>
        <end position="24"/>
    </location>
</feature>
<evidence type="ECO:0000313" key="2">
    <source>
        <dbReference type="EMBL" id="KAH1040221.1"/>
    </source>
</evidence>
<comment type="caution">
    <text evidence="2">The sequence shown here is derived from an EMBL/GenBank/DDBJ whole genome shotgun (WGS) entry which is preliminary data.</text>
</comment>
<gene>
    <name evidence="2" type="ORF">J1N35_041964</name>
</gene>